<proteinExistence type="predicted"/>
<evidence type="ECO:0008006" key="4">
    <source>
        <dbReference type="Google" id="ProtNLM"/>
    </source>
</evidence>
<comment type="caution">
    <text evidence="2">The sequence shown here is derived from an EMBL/GenBank/DDBJ whole genome shotgun (WGS) entry which is preliminary data.</text>
</comment>
<name>A0AAW5ZT70_RALSL</name>
<feature type="compositionally biased region" description="Low complexity" evidence="1">
    <location>
        <begin position="1108"/>
        <end position="1122"/>
    </location>
</feature>
<sequence length="1334" mass="143707">MTNPFRVFSRTPPPQSPSPSTASASSETPLAPAGNAPRKRGTLSLPKRLLPKASETELSTLIGASKYSGRPVDTATDYNPPARTMSAPPDLPTTAERDRASRSRASTSGLVQRAQRGLQKIQGSRLSRAPKPDAFSTRLPVTVPDSEPRYRRLLAQGFAATQDAQAVESLATRLRTLTPPLAEEAGERARYARPMLVAKVLEHTCGQDAAAALGVLDQLAAGMRLGTRSFAPPDGSGPALTRQASDSDSVDDFFDALDKLHDAAPTEHTGAAWRTAQWLARYHAGFDALCNLMQIPDRPEQRQAAHAFLQAADALQHGSVKPVDSPQGLLDKHPIGSAPPEESLAIKTLHGAAAVLRGDTPKPELAGALFAWHQGFREEGPGTALDKTKTRLGKFIRRVIPRVEKHGWRTMLWQMVGKKASPLSSARLGLQAAHRKSLTGEYKDYVDALRSAVDTLVARYTEAEASAVRSPGDLPWRSPEEMWHSAILRHWSTALAEAPPKDCALTDDMLAVIGRQLSGTVANVSDALTTSLAQATDHDDGLRERLQAGLARLADLSARAGLPREPGSPIRPLPELYGQPPTGELLRAWSPDPPTAPLEKALKTAQGIEQQDDLQLQEQTIEAARELIESLLTTIDAGGKLRLASGSTVGINTGTLSTGLQNARHALAIPVSAQADFHASRKRQTVVEFGRGAHGRDLFIGTDKAVHAAAGFGAAIGYDFRVLANRIRASLGLSVVPIDVERGKRVGVIFRAVRQLDPAQQPVGGYHDWESIKYNEPATRQALVNLSNWLFEQATEHRQQPLGREDIWNALARHCGTGNTISVGWVDQRKKRLRHKLRVSAGVQARISAPSAPLRVGPGMRLTAEKTSRDTTATRETAGLLRVEQSVQGHGKHMTLRAGLTYSAGKVFYTSAAPDHATGSDTTGGRHRITQGFNGGTPLSWSKQFMDSGHSVEVRTIHLQGKLADRVCYFDKRYKSGTEFLALIRTRQRDWIDMLARKPGGTREAAEQEFKVFCDMVEKHSGPNISYLYRERLKPAVAREIEGQLDLADMHRALDIDALADLPTAPTGAEPTAVSTPPPQPVPRAAPAAAERSRPVDPERDIVEIKAEAPAATPTRAAGSAAPPSPTAPEAVPLLPPVGQRKTSRLPAKARQFLDKFTAGAEKTQAAGLSDAQLNTLMTGHAMTKGRAIRAVRREVDKRIQGGQWNPAVRPQVSAPAGYAPLPGTPAGAAADARSRRAETRVPASPPPIARTQSAELTRRDSQAAALVQAEANAQACEVAADAVLFDEASWLPERLAIIENISRRENKGLSATLQLYGTSEAAGQRDLHNLKFG</sequence>
<organism evidence="2 3">
    <name type="scientific">Ralstonia solanacearum</name>
    <name type="common">Pseudomonas solanacearum</name>
    <dbReference type="NCBI Taxonomy" id="305"/>
    <lineage>
        <taxon>Bacteria</taxon>
        <taxon>Pseudomonadati</taxon>
        <taxon>Pseudomonadota</taxon>
        <taxon>Betaproteobacteria</taxon>
        <taxon>Burkholderiales</taxon>
        <taxon>Burkholderiaceae</taxon>
        <taxon>Ralstonia</taxon>
        <taxon>Ralstonia solanacearum species complex</taxon>
    </lineage>
</organism>
<feature type="compositionally biased region" description="Low complexity" evidence="1">
    <location>
        <begin position="18"/>
        <end position="33"/>
    </location>
</feature>
<gene>
    <name evidence="2" type="ORF">LBW59_18470</name>
</gene>
<dbReference type="RefSeq" id="WP_271656997.1">
    <property type="nucleotide sequence ID" value="NZ_JAIVFG010000034.1"/>
</dbReference>
<dbReference type="EMBL" id="JAIVFG010000034">
    <property type="protein sequence ID" value="MDB0572750.1"/>
    <property type="molecule type" value="Genomic_DNA"/>
</dbReference>
<feature type="region of interest" description="Disordered" evidence="1">
    <location>
        <begin position="1062"/>
        <end position="1146"/>
    </location>
</feature>
<protein>
    <recommendedName>
        <fullName evidence="4">Awr type III effector family protein</fullName>
    </recommendedName>
</protein>
<dbReference type="PANTHER" id="PTHR45725">
    <property type="entry name" value="FORMIN HOMOLOGY 2 FAMILY MEMBER"/>
    <property type="match status" value="1"/>
</dbReference>
<feature type="compositionally biased region" description="Basic and acidic residues" evidence="1">
    <location>
        <begin position="1091"/>
        <end position="1107"/>
    </location>
</feature>
<feature type="region of interest" description="Disordered" evidence="1">
    <location>
        <begin position="1"/>
        <end position="143"/>
    </location>
</feature>
<dbReference type="InterPro" id="IPR051425">
    <property type="entry name" value="Formin_Homology"/>
</dbReference>
<feature type="region of interest" description="Disordered" evidence="1">
    <location>
        <begin position="1222"/>
        <end position="1257"/>
    </location>
</feature>
<evidence type="ECO:0000313" key="2">
    <source>
        <dbReference type="EMBL" id="MDB0572750.1"/>
    </source>
</evidence>
<accession>A0AAW5ZT70</accession>
<dbReference type="PANTHER" id="PTHR45725:SF1">
    <property type="entry name" value="DISHEVELLED ASSOCIATED ACTIVATOR OF MORPHOGENESIS, ISOFORM D"/>
    <property type="match status" value="1"/>
</dbReference>
<evidence type="ECO:0000256" key="1">
    <source>
        <dbReference type="SAM" id="MobiDB-lite"/>
    </source>
</evidence>
<reference evidence="2" key="1">
    <citation type="submission" date="2021-09" db="EMBL/GenBank/DDBJ databases">
        <title>Genomic analysis of Ralstonia spp.</title>
        <authorList>
            <person name="Aburjaile F."/>
            <person name="Ariute J.C."/>
            <person name="Pais A.K.L."/>
            <person name="Albuquerque G.M.R."/>
            <person name="Silva A.M.F."/>
            <person name="Brenig B."/>
            <person name="Azevedo V."/>
            <person name="Matiuzzi M."/>
            <person name="Ramos R."/>
            <person name="Goes-Neto A."/>
            <person name="Soares S."/>
            <person name="Iseppon A.M.B."/>
            <person name="Souza E."/>
            <person name="Gama M."/>
        </authorList>
    </citation>
    <scope>NUCLEOTIDE SEQUENCE</scope>
    <source>
        <strain evidence="2">CCRMRs91</strain>
    </source>
</reference>
<evidence type="ECO:0000313" key="3">
    <source>
        <dbReference type="Proteomes" id="UP001144050"/>
    </source>
</evidence>
<dbReference type="Proteomes" id="UP001144050">
    <property type="component" value="Unassembled WGS sequence"/>
</dbReference>
<feature type="compositionally biased region" description="Low complexity" evidence="1">
    <location>
        <begin position="1222"/>
        <end position="1232"/>
    </location>
</feature>